<evidence type="ECO:0008006" key="3">
    <source>
        <dbReference type="Google" id="ProtNLM"/>
    </source>
</evidence>
<proteinExistence type="predicted"/>
<dbReference type="RefSeq" id="WP_260277580.1">
    <property type="nucleotide sequence ID" value="NZ_JANAVZ010000006.1"/>
</dbReference>
<accession>A0ABT2KD23</accession>
<keyword evidence="2" id="KW-1185">Reference proteome</keyword>
<reference evidence="1 2" key="1">
    <citation type="submission" date="2022-04" db="EMBL/GenBank/DDBJ databases">
        <title>Paracoccus sp. YLB-12 draft genome sequence.</title>
        <authorList>
            <person name="Yu L."/>
        </authorList>
    </citation>
    <scope>NUCLEOTIDE SEQUENCE [LARGE SCALE GENOMIC DNA]</scope>
    <source>
        <strain evidence="1 2">YLB-12</strain>
    </source>
</reference>
<organism evidence="1 2">
    <name type="scientific">Paracoccus maritimus</name>
    <dbReference type="NCBI Taxonomy" id="2933292"/>
    <lineage>
        <taxon>Bacteria</taxon>
        <taxon>Pseudomonadati</taxon>
        <taxon>Pseudomonadota</taxon>
        <taxon>Alphaproteobacteria</taxon>
        <taxon>Rhodobacterales</taxon>
        <taxon>Paracoccaceae</taxon>
        <taxon>Paracoccus</taxon>
    </lineage>
</organism>
<evidence type="ECO:0000313" key="2">
    <source>
        <dbReference type="Proteomes" id="UP001320702"/>
    </source>
</evidence>
<name>A0ABT2KD23_9RHOB</name>
<evidence type="ECO:0000313" key="1">
    <source>
        <dbReference type="EMBL" id="MCT4333724.1"/>
    </source>
</evidence>
<comment type="caution">
    <text evidence="1">The sequence shown here is derived from an EMBL/GenBank/DDBJ whole genome shotgun (WGS) entry which is preliminary data.</text>
</comment>
<dbReference type="EMBL" id="JANAVZ010000006">
    <property type="protein sequence ID" value="MCT4333724.1"/>
    <property type="molecule type" value="Genomic_DNA"/>
</dbReference>
<gene>
    <name evidence="1" type="ORF">MU516_12695</name>
</gene>
<sequence length="69" mass="7125">MTGTAVPVTQQADAALASVPGGTLNQYVAPEAPDRPAFFAIDQGNTVMSVAVDPYTVTVLNSQDKTTTL</sequence>
<dbReference type="Proteomes" id="UP001320702">
    <property type="component" value="Unassembled WGS sequence"/>
</dbReference>
<protein>
    <recommendedName>
        <fullName evidence="3">DUF1236 domain-containing protein</fullName>
    </recommendedName>
</protein>